<evidence type="ECO:0000256" key="2">
    <source>
        <dbReference type="ARBA" id="ARBA00007353"/>
    </source>
</evidence>
<sequence length="244" mass="26259">MEWLTPDWPAPAWVRACSTTRSGGVSLGPFASLNLSDRVGDDPERVVRNRTLLAERLSLPAAPLWLEQVHGCQVVTVWPDNGCPPADAALAVEPSRVCAVMTADCLPVLLCDDQGTRVAAVHAGWRGLTAGIIEQTVAALAVAPEHLLAWLGPAIGPDAFVVGDEVRALFIAGDPVASAAFRPTAGRWRADLWELARLRLERLGITRVYGGGACTFSQPERFFSYRRDGLTGRQASLIWLAPTD</sequence>
<evidence type="ECO:0000256" key="1">
    <source>
        <dbReference type="ARBA" id="ARBA00000553"/>
    </source>
</evidence>
<dbReference type="InterPro" id="IPR038371">
    <property type="entry name" value="Cu_polyphenol_OxRdtase_sf"/>
</dbReference>
<evidence type="ECO:0000256" key="8">
    <source>
        <dbReference type="ARBA" id="ARBA00048968"/>
    </source>
</evidence>
<keyword evidence="12" id="KW-1185">Reference proteome</keyword>
<dbReference type="NCBIfam" id="TIGR00726">
    <property type="entry name" value="peptidoglycan editing factor PgeF"/>
    <property type="match status" value="1"/>
</dbReference>
<reference evidence="12" key="1">
    <citation type="submission" date="2020-01" db="EMBL/GenBank/DDBJ databases">
        <title>Caldichromatium gen. nov., sp. nov., a thermophilic purple sulfur bacterium member of the family Chromatiaceae isolated from Nakabusa hot spring, Japan.</title>
        <authorList>
            <person name="Saini M.K."/>
            <person name="Hanada S."/>
            <person name="Tank M."/>
        </authorList>
    </citation>
    <scope>NUCLEOTIDE SEQUENCE [LARGE SCALE GENOMIC DNA]</scope>
    <source>
        <strain evidence="12">No.7</strain>
    </source>
</reference>
<evidence type="ECO:0000256" key="7">
    <source>
        <dbReference type="ARBA" id="ARBA00047989"/>
    </source>
</evidence>
<evidence type="ECO:0000313" key="12">
    <source>
        <dbReference type="Proteomes" id="UP000502699"/>
    </source>
</evidence>
<dbReference type="InterPro" id="IPR011324">
    <property type="entry name" value="Cytotoxic_necrot_fac-like_cat"/>
</dbReference>
<dbReference type="InterPro" id="IPR003730">
    <property type="entry name" value="Cu_polyphenol_OxRdtase"/>
</dbReference>
<dbReference type="Gene3D" id="3.60.140.10">
    <property type="entry name" value="CNF1/YfiH-like putative cysteine hydrolases"/>
    <property type="match status" value="1"/>
</dbReference>
<dbReference type="PANTHER" id="PTHR30616">
    <property type="entry name" value="UNCHARACTERIZED PROTEIN YFIH"/>
    <property type="match status" value="1"/>
</dbReference>
<keyword evidence="4" id="KW-0479">Metal-binding</keyword>
<evidence type="ECO:0000256" key="9">
    <source>
        <dbReference type="ARBA" id="ARBA00049893"/>
    </source>
</evidence>
<dbReference type="GO" id="GO:0016787">
    <property type="term" value="F:hydrolase activity"/>
    <property type="evidence" value="ECO:0007669"/>
    <property type="project" value="UniProtKB-KW"/>
</dbReference>
<evidence type="ECO:0000256" key="10">
    <source>
        <dbReference type="RuleBase" id="RU361274"/>
    </source>
</evidence>
<dbReference type="EMBL" id="CP048029">
    <property type="protein sequence ID" value="QIK37898.1"/>
    <property type="molecule type" value="Genomic_DNA"/>
</dbReference>
<accession>A0A6G7VDG6</accession>
<comment type="catalytic activity">
    <reaction evidence="9">
        <text>S-methyl-5'-thioadenosine + phosphate = 5-(methylsulfanyl)-alpha-D-ribose 1-phosphate + adenine</text>
        <dbReference type="Rhea" id="RHEA:11852"/>
        <dbReference type="ChEBI" id="CHEBI:16708"/>
        <dbReference type="ChEBI" id="CHEBI:17509"/>
        <dbReference type="ChEBI" id="CHEBI:43474"/>
        <dbReference type="ChEBI" id="CHEBI:58533"/>
        <dbReference type="EC" id="2.4.2.28"/>
    </reaction>
    <physiologicalReaction direction="left-to-right" evidence="9">
        <dbReference type="Rhea" id="RHEA:11853"/>
    </physiologicalReaction>
</comment>
<dbReference type="KEGG" id="cjap:GWK36_07760"/>
<proteinExistence type="inferred from homology"/>
<dbReference type="AlphaFoldDB" id="A0A6G7VDG6"/>
<evidence type="ECO:0000256" key="5">
    <source>
        <dbReference type="ARBA" id="ARBA00022801"/>
    </source>
</evidence>
<keyword evidence="3" id="KW-0808">Transferase</keyword>
<comment type="similarity">
    <text evidence="2 10">Belongs to the purine nucleoside phosphorylase YfiH/LACC1 family.</text>
</comment>
<evidence type="ECO:0000256" key="3">
    <source>
        <dbReference type="ARBA" id="ARBA00022679"/>
    </source>
</evidence>
<evidence type="ECO:0000313" key="11">
    <source>
        <dbReference type="EMBL" id="QIK37898.1"/>
    </source>
</evidence>
<dbReference type="GO" id="GO:0017061">
    <property type="term" value="F:S-methyl-5-thioadenosine phosphorylase activity"/>
    <property type="evidence" value="ECO:0007669"/>
    <property type="project" value="UniProtKB-EC"/>
</dbReference>
<name>A0A6G7VDG6_9GAMM</name>
<protein>
    <recommendedName>
        <fullName evidence="10">Purine nucleoside phosphorylase</fullName>
    </recommendedName>
</protein>
<dbReference type="PANTHER" id="PTHR30616:SF2">
    <property type="entry name" value="PURINE NUCLEOSIDE PHOSPHORYLASE LACC1"/>
    <property type="match status" value="1"/>
</dbReference>
<keyword evidence="6" id="KW-0862">Zinc</keyword>
<evidence type="ECO:0000256" key="4">
    <source>
        <dbReference type="ARBA" id="ARBA00022723"/>
    </source>
</evidence>
<dbReference type="GO" id="GO:0005507">
    <property type="term" value="F:copper ion binding"/>
    <property type="evidence" value="ECO:0007669"/>
    <property type="project" value="TreeGrafter"/>
</dbReference>
<keyword evidence="5" id="KW-0378">Hydrolase</keyword>
<dbReference type="Pfam" id="PF02578">
    <property type="entry name" value="Cu-oxidase_4"/>
    <property type="match status" value="1"/>
</dbReference>
<dbReference type="SUPFAM" id="SSF64438">
    <property type="entry name" value="CNF1/YfiH-like putative cysteine hydrolases"/>
    <property type="match status" value="1"/>
</dbReference>
<evidence type="ECO:0000256" key="6">
    <source>
        <dbReference type="ARBA" id="ARBA00022833"/>
    </source>
</evidence>
<dbReference type="RefSeq" id="WP_166270661.1">
    <property type="nucleotide sequence ID" value="NZ_CP048029.1"/>
</dbReference>
<comment type="catalytic activity">
    <reaction evidence="1">
        <text>inosine + phosphate = alpha-D-ribose 1-phosphate + hypoxanthine</text>
        <dbReference type="Rhea" id="RHEA:27646"/>
        <dbReference type="ChEBI" id="CHEBI:17368"/>
        <dbReference type="ChEBI" id="CHEBI:17596"/>
        <dbReference type="ChEBI" id="CHEBI:43474"/>
        <dbReference type="ChEBI" id="CHEBI:57720"/>
        <dbReference type="EC" id="2.4.2.1"/>
    </reaction>
    <physiologicalReaction direction="left-to-right" evidence="1">
        <dbReference type="Rhea" id="RHEA:27647"/>
    </physiologicalReaction>
</comment>
<gene>
    <name evidence="11" type="primary">pgeF</name>
    <name evidence="11" type="ORF">GWK36_07760</name>
</gene>
<organism evidence="11 12">
    <name type="scientific">Caldichromatium japonicum</name>
    <dbReference type="NCBI Taxonomy" id="2699430"/>
    <lineage>
        <taxon>Bacteria</taxon>
        <taxon>Pseudomonadati</taxon>
        <taxon>Pseudomonadota</taxon>
        <taxon>Gammaproteobacteria</taxon>
        <taxon>Chromatiales</taxon>
        <taxon>Chromatiaceae</taxon>
        <taxon>Caldichromatium</taxon>
    </lineage>
</organism>
<dbReference type="CDD" id="cd16833">
    <property type="entry name" value="YfiH"/>
    <property type="match status" value="1"/>
</dbReference>
<dbReference type="Proteomes" id="UP000502699">
    <property type="component" value="Chromosome"/>
</dbReference>
<comment type="catalytic activity">
    <reaction evidence="8">
        <text>adenosine + phosphate = alpha-D-ribose 1-phosphate + adenine</text>
        <dbReference type="Rhea" id="RHEA:27642"/>
        <dbReference type="ChEBI" id="CHEBI:16335"/>
        <dbReference type="ChEBI" id="CHEBI:16708"/>
        <dbReference type="ChEBI" id="CHEBI:43474"/>
        <dbReference type="ChEBI" id="CHEBI:57720"/>
        <dbReference type="EC" id="2.4.2.1"/>
    </reaction>
    <physiologicalReaction direction="left-to-right" evidence="8">
        <dbReference type="Rhea" id="RHEA:27643"/>
    </physiologicalReaction>
</comment>
<comment type="catalytic activity">
    <reaction evidence="7">
        <text>adenosine + H2O + H(+) = inosine + NH4(+)</text>
        <dbReference type="Rhea" id="RHEA:24408"/>
        <dbReference type="ChEBI" id="CHEBI:15377"/>
        <dbReference type="ChEBI" id="CHEBI:15378"/>
        <dbReference type="ChEBI" id="CHEBI:16335"/>
        <dbReference type="ChEBI" id="CHEBI:17596"/>
        <dbReference type="ChEBI" id="CHEBI:28938"/>
        <dbReference type="EC" id="3.5.4.4"/>
    </reaction>
    <physiologicalReaction direction="left-to-right" evidence="7">
        <dbReference type="Rhea" id="RHEA:24409"/>
    </physiologicalReaction>
</comment>